<dbReference type="InterPro" id="IPR027417">
    <property type="entry name" value="P-loop_NTPase"/>
</dbReference>
<keyword evidence="6" id="KW-1185">Reference proteome</keyword>
<accession>A0A919XLB5</accession>
<dbReference type="AlphaFoldDB" id="A0A919XLB5"/>
<keyword evidence="1" id="KW-0813">Transport</keyword>
<name>A0A919XLB5_9BACL</name>
<dbReference type="Proteomes" id="UP000679779">
    <property type="component" value="Unassembled WGS sequence"/>
</dbReference>
<keyword evidence="3 5" id="KW-0067">ATP-binding</keyword>
<protein>
    <submittedName>
        <fullName evidence="5">ABC transporter ATP-binding protein YfiL</fullName>
    </submittedName>
</protein>
<dbReference type="PANTHER" id="PTHR43582">
    <property type="entry name" value="LINEARMYCIN RESISTANCE ATP-BINDING PROTEIN LNRL"/>
    <property type="match status" value="1"/>
</dbReference>
<evidence type="ECO:0000256" key="1">
    <source>
        <dbReference type="ARBA" id="ARBA00022448"/>
    </source>
</evidence>
<comment type="caution">
    <text evidence="5">The sequence shown here is derived from an EMBL/GenBank/DDBJ whole genome shotgun (WGS) entry which is preliminary data.</text>
</comment>
<dbReference type="Pfam" id="PF00005">
    <property type="entry name" value="ABC_tran"/>
    <property type="match status" value="1"/>
</dbReference>
<dbReference type="InterPro" id="IPR003593">
    <property type="entry name" value="AAA+_ATPase"/>
</dbReference>
<sequence>MVQVTINSPQTAETAASNNGYMLEVKGLRKAYAKKQALENVTFSLKPGTSFGFLGPNGAGKSTTMKILTGIVKADSGTAKLFGKDAASETDAVAKYIGYVPQDITLYEKLSAYQNLEFFGEAYGVKGKELKHRIHEVLARTGLLERANEAVSTFSGGMKRRINIAAALLHRPKLLILDEPTVGIDPQSRNHIFEMIRELNAEGVTIIYSTHYMEEVEALCDEIAIMDQGSIKAMGPLGTLLEQYGQKAIYLEVPGLAEPPRDSNITVSRKEGSGWLLETEQPSALMQHLLREASQQAWDVKQLEIVRPSLESVFLKVTGTALRD</sequence>
<dbReference type="InterPro" id="IPR025302">
    <property type="entry name" value="DrrA1/2-like_C"/>
</dbReference>
<dbReference type="SMART" id="SM00382">
    <property type="entry name" value="AAA"/>
    <property type="match status" value="1"/>
</dbReference>
<evidence type="ECO:0000256" key="2">
    <source>
        <dbReference type="ARBA" id="ARBA00022741"/>
    </source>
</evidence>
<evidence type="ECO:0000256" key="3">
    <source>
        <dbReference type="ARBA" id="ARBA00022840"/>
    </source>
</evidence>
<dbReference type="GO" id="GO:0016887">
    <property type="term" value="F:ATP hydrolysis activity"/>
    <property type="evidence" value="ECO:0007669"/>
    <property type="project" value="InterPro"/>
</dbReference>
<evidence type="ECO:0000313" key="6">
    <source>
        <dbReference type="Proteomes" id="UP000679779"/>
    </source>
</evidence>
<dbReference type="InterPro" id="IPR003439">
    <property type="entry name" value="ABC_transporter-like_ATP-bd"/>
</dbReference>
<reference evidence="5" key="1">
    <citation type="submission" date="2021-03" db="EMBL/GenBank/DDBJ databases">
        <title>Antimicrobial resistance genes in bacteria isolated from Japanese honey, and their potential for conferring macrolide and lincosamide resistance in the American foulbrood pathogen Paenibacillus larvae.</title>
        <authorList>
            <person name="Okamoto M."/>
            <person name="Kumagai M."/>
            <person name="Kanamori H."/>
            <person name="Takamatsu D."/>
        </authorList>
    </citation>
    <scope>NUCLEOTIDE SEQUENCE</scope>
    <source>
        <strain evidence="5">J2TS6</strain>
    </source>
</reference>
<dbReference type="PROSITE" id="PS50893">
    <property type="entry name" value="ABC_TRANSPORTER_2"/>
    <property type="match status" value="1"/>
</dbReference>
<dbReference type="GO" id="GO:0005524">
    <property type="term" value="F:ATP binding"/>
    <property type="evidence" value="ECO:0007669"/>
    <property type="project" value="UniProtKB-KW"/>
</dbReference>
<dbReference type="Pfam" id="PF13732">
    <property type="entry name" value="DrrA1-3_C"/>
    <property type="match status" value="1"/>
</dbReference>
<gene>
    <name evidence="5" type="primary">yfiL</name>
    <name evidence="5" type="ORF">J2TS6_34540</name>
</gene>
<evidence type="ECO:0000259" key="4">
    <source>
        <dbReference type="PROSITE" id="PS50893"/>
    </source>
</evidence>
<evidence type="ECO:0000313" key="5">
    <source>
        <dbReference type="EMBL" id="GIO32313.1"/>
    </source>
</evidence>
<feature type="domain" description="ABC transporter" evidence="4">
    <location>
        <begin position="23"/>
        <end position="253"/>
    </location>
</feature>
<dbReference type="SUPFAM" id="SSF52540">
    <property type="entry name" value="P-loop containing nucleoside triphosphate hydrolases"/>
    <property type="match status" value="1"/>
</dbReference>
<proteinExistence type="predicted"/>
<dbReference type="EMBL" id="BORQ01000004">
    <property type="protein sequence ID" value="GIO32313.1"/>
    <property type="molecule type" value="Genomic_DNA"/>
</dbReference>
<dbReference type="InterPro" id="IPR017871">
    <property type="entry name" value="ABC_transporter-like_CS"/>
</dbReference>
<organism evidence="5 6">
    <name type="scientific">Paenibacillus albilobatus</name>
    <dbReference type="NCBI Taxonomy" id="2716884"/>
    <lineage>
        <taxon>Bacteria</taxon>
        <taxon>Bacillati</taxon>
        <taxon>Bacillota</taxon>
        <taxon>Bacilli</taxon>
        <taxon>Bacillales</taxon>
        <taxon>Paenibacillaceae</taxon>
        <taxon>Paenibacillus</taxon>
    </lineage>
</organism>
<dbReference type="PROSITE" id="PS00211">
    <property type="entry name" value="ABC_TRANSPORTER_1"/>
    <property type="match status" value="1"/>
</dbReference>
<dbReference type="RefSeq" id="WP_306434060.1">
    <property type="nucleotide sequence ID" value="NZ_BORQ01000004.1"/>
</dbReference>
<dbReference type="Gene3D" id="3.40.50.300">
    <property type="entry name" value="P-loop containing nucleotide triphosphate hydrolases"/>
    <property type="match status" value="1"/>
</dbReference>
<dbReference type="PANTHER" id="PTHR43582:SF2">
    <property type="entry name" value="LINEARMYCIN RESISTANCE ATP-BINDING PROTEIN LNRL"/>
    <property type="match status" value="1"/>
</dbReference>
<keyword evidence="2" id="KW-0547">Nucleotide-binding</keyword>